<feature type="compositionally biased region" description="Low complexity" evidence="1">
    <location>
        <begin position="270"/>
        <end position="285"/>
    </location>
</feature>
<dbReference type="VEuPathDB" id="VectorBase:AFAF010651"/>
<dbReference type="EMBL" id="AXCN02000678">
    <property type="status" value="NOT_ANNOTATED_CDS"/>
    <property type="molecule type" value="Genomic_DNA"/>
</dbReference>
<dbReference type="AlphaFoldDB" id="A0A182QI65"/>
<reference evidence="3" key="1">
    <citation type="submission" date="2014-01" db="EMBL/GenBank/DDBJ databases">
        <title>The Genome Sequence of Anopheles farauti FAR1 (V2).</title>
        <authorList>
            <consortium name="The Broad Institute Genomics Platform"/>
            <person name="Neafsey D.E."/>
            <person name="Besansky N."/>
            <person name="Howell P."/>
            <person name="Walton C."/>
            <person name="Young S.K."/>
            <person name="Zeng Q."/>
            <person name="Gargeya S."/>
            <person name="Fitzgerald M."/>
            <person name="Haas B."/>
            <person name="Abouelleil A."/>
            <person name="Allen A.W."/>
            <person name="Alvarado L."/>
            <person name="Arachchi H.M."/>
            <person name="Berlin A.M."/>
            <person name="Chapman S.B."/>
            <person name="Gainer-Dewar J."/>
            <person name="Goldberg J."/>
            <person name="Griggs A."/>
            <person name="Gujja S."/>
            <person name="Hansen M."/>
            <person name="Howarth C."/>
            <person name="Imamovic A."/>
            <person name="Ireland A."/>
            <person name="Larimer J."/>
            <person name="McCowan C."/>
            <person name="Murphy C."/>
            <person name="Pearson M."/>
            <person name="Poon T.W."/>
            <person name="Priest M."/>
            <person name="Roberts A."/>
            <person name="Saif S."/>
            <person name="Shea T."/>
            <person name="Sisk P."/>
            <person name="Sykes S."/>
            <person name="Wortman J."/>
            <person name="Nusbaum C."/>
            <person name="Birren B."/>
        </authorList>
    </citation>
    <scope>NUCLEOTIDE SEQUENCE [LARGE SCALE GENOMIC DNA]</scope>
    <source>
        <strain evidence="3">FAR1</strain>
    </source>
</reference>
<feature type="compositionally biased region" description="Basic and acidic residues" evidence="1">
    <location>
        <begin position="173"/>
        <end position="189"/>
    </location>
</feature>
<name>A0A182QI65_9DIPT</name>
<sequence length="285" mass="30444">MAFLAQQAQSMRLKSFQHDDMNFRFCASEMSAIHPSIQPSIGVAGWLRGVTQSVASSIGGSAGCSLGGNGFVALRRFYTFPVTFGYTKEMRKCNDPTEPGLDFVPCDRNASHGTSRHPNHGTPVPSSIAFRVHHGFALALGVNCTGPPACPPACESASAIVHVLHMHRDDRRELDGGFGERRAPLEREVTSSSSTRSSIVSRQSASVSGQICSHRSTKFSSKRSASRRIASSSMEATAHGSTVSKSIQWPDSSAMQYRNGGTSVCVPGQSSPSVSVRFSSDTVDT</sequence>
<dbReference type="Proteomes" id="UP000075886">
    <property type="component" value="Unassembled WGS sequence"/>
</dbReference>
<evidence type="ECO:0000313" key="3">
    <source>
        <dbReference type="Proteomes" id="UP000075886"/>
    </source>
</evidence>
<feature type="compositionally biased region" description="Basic residues" evidence="1">
    <location>
        <begin position="215"/>
        <end position="226"/>
    </location>
</feature>
<proteinExistence type="predicted"/>
<keyword evidence="3" id="KW-1185">Reference proteome</keyword>
<dbReference type="EnsemblMetazoa" id="AFAF010651-RA">
    <property type="protein sequence ID" value="AFAF010651-PA"/>
    <property type="gene ID" value="AFAF010651"/>
</dbReference>
<accession>A0A182QI65</accession>
<evidence type="ECO:0000256" key="1">
    <source>
        <dbReference type="SAM" id="MobiDB-lite"/>
    </source>
</evidence>
<organism evidence="2 3">
    <name type="scientific">Anopheles farauti</name>
    <dbReference type="NCBI Taxonomy" id="69004"/>
    <lineage>
        <taxon>Eukaryota</taxon>
        <taxon>Metazoa</taxon>
        <taxon>Ecdysozoa</taxon>
        <taxon>Arthropoda</taxon>
        <taxon>Hexapoda</taxon>
        <taxon>Insecta</taxon>
        <taxon>Pterygota</taxon>
        <taxon>Neoptera</taxon>
        <taxon>Endopterygota</taxon>
        <taxon>Diptera</taxon>
        <taxon>Nematocera</taxon>
        <taxon>Culicoidea</taxon>
        <taxon>Culicidae</taxon>
        <taxon>Anophelinae</taxon>
        <taxon>Anopheles</taxon>
    </lineage>
</organism>
<evidence type="ECO:0000313" key="2">
    <source>
        <dbReference type="EnsemblMetazoa" id="AFAF010651-PA"/>
    </source>
</evidence>
<feature type="region of interest" description="Disordered" evidence="1">
    <location>
        <begin position="266"/>
        <end position="285"/>
    </location>
</feature>
<feature type="compositionally biased region" description="Low complexity" evidence="1">
    <location>
        <begin position="190"/>
        <end position="208"/>
    </location>
</feature>
<feature type="region of interest" description="Disordered" evidence="1">
    <location>
        <begin position="173"/>
        <end position="244"/>
    </location>
</feature>
<protein>
    <submittedName>
        <fullName evidence="2">Uncharacterized protein</fullName>
    </submittedName>
</protein>
<reference evidence="2" key="2">
    <citation type="submission" date="2020-05" db="UniProtKB">
        <authorList>
            <consortium name="EnsemblMetazoa"/>
        </authorList>
    </citation>
    <scope>IDENTIFICATION</scope>
    <source>
        <strain evidence="2">FAR1</strain>
    </source>
</reference>